<feature type="transmembrane region" description="Helical" evidence="6">
    <location>
        <begin position="271"/>
        <end position="289"/>
    </location>
</feature>
<keyword evidence="2 6" id="KW-0812">Transmembrane</keyword>
<evidence type="ECO:0000256" key="5">
    <source>
        <dbReference type="SAM" id="MobiDB-lite"/>
    </source>
</evidence>
<feature type="transmembrane region" description="Helical" evidence="6">
    <location>
        <begin position="147"/>
        <end position="171"/>
    </location>
</feature>
<evidence type="ECO:0000313" key="7">
    <source>
        <dbReference type="EMBL" id="CAI2372901.1"/>
    </source>
</evidence>
<reference evidence="7" key="1">
    <citation type="submission" date="2023-07" db="EMBL/GenBank/DDBJ databases">
        <authorList>
            <consortium name="AG Swart"/>
            <person name="Singh M."/>
            <person name="Singh A."/>
            <person name="Seah K."/>
            <person name="Emmerich C."/>
        </authorList>
    </citation>
    <scope>NUCLEOTIDE SEQUENCE</scope>
    <source>
        <strain evidence="7">DP1</strain>
    </source>
</reference>
<evidence type="ECO:0000256" key="4">
    <source>
        <dbReference type="ARBA" id="ARBA00023136"/>
    </source>
</evidence>
<organism evidence="7 8">
    <name type="scientific">Euplotes crassus</name>
    <dbReference type="NCBI Taxonomy" id="5936"/>
    <lineage>
        <taxon>Eukaryota</taxon>
        <taxon>Sar</taxon>
        <taxon>Alveolata</taxon>
        <taxon>Ciliophora</taxon>
        <taxon>Intramacronucleata</taxon>
        <taxon>Spirotrichea</taxon>
        <taxon>Hypotrichia</taxon>
        <taxon>Euplotida</taxon>
        <taxon>Euplotidae</taxon>
        <taxon>Moneuplotes</taxon>
    </lineage>
</organism>
<feature type="compositionally biased region" description="Polar residues" evidence="5">
    <location>
        <begin position="23"/>
        <end position="45"/>
    </location>
</feature>
<evidence type="ECO:0000256" key="3">
    <source>
        <dbReference type="ARBA" id="ARBA00022989"/>
    </source>
</evidence>
<keyword evidence="8" id="KW-1185">Reference proteome</keyword>
<feature type="transmembrane region" description="Helical" evidence="6">
    <location>
        <begin position="183"/>
        <end position="203"/>
    </location>
</feature>
<comment type="caution">
    <text evidence="7">The sequence shown here is derived from an EMBL/GenBank/DDBJ whole genome shotgun (WGS) entry which is preliminary data.</text>
</comment>
<dbReference type="Pfam" id="PF01027">
    <property type="entry name" value="Bax1-I"/>
    <property type="match status" value="1"/>
</dbReference>
<dbReference type="PANTHER" id="PTHR23291">
    <property type="entry name" value="BAX INHIBITOR-RELATED"/>
    <property type="match status" value="1"/>
</dbReference>
<evidence type="ECO:0000256" key="2">
    <source>
        <dbReference type="ARBA" id="ARBA00022692"/>
    </source>
</evidence>
<dbReference type="EMBL" id="CAMPGE010014216">
    <property type="protein sequence ID" value="CAI2372901.1"/>
    <property type="molecule type" value="Genomic_DNA"/>
</dbReference>
<keyword evidence="4 6" id="KW-0472">Membrane</keyword>
<feature type="transmembrane region" description="Helical" evidence="6">
    <location>
        <begin position="328"/>
        <end position="350"/>
    </location>
</feature>
<feature type="transmembrane region" description="Helical" evidence="6">
    <location>
        <begin position="295"/>
        <end position="316"/>
    </location>
</feature>
<comment type="subcellular location">
    <subcellularLocation>
        <location evidence="1">Membrane</location>
        <topology evidence="1">Multi-pass membrane protein</topology>
    </subcellularLocation>
</comment>
<feature type="region of interest" description="Disordered" evidence="5">
    <location>
        <begin position="105"/>
        <end position="128"/>
    </location>
</feature>
<feature type="compositionally biased region" description="Basic and acidic residues" evidence="5">
    <location>
        <begin position="115"/>
        <end position="125"/>
    </location>
</feature>
<gene>
    <name evidence="7" type="ORF">ECRASSUSDP1_LOCUS14237</name>
</gene>
<sequence length="354" mass="39633">MKKNQNLDNQTYNPYYRQEDDQVQPSYPQVPTAQNPNDGHSQNVPSGYPVNNYGGGYPQDSYGGYPQQNYGGHPQQNYGVHPQNNAGGYPQNQGAYPLVAPQDVMHKHGSKNKSKREESGFHSDEGDSEGALDCFSKMKGDSGRQGFVQKVFGIMGVQVLFTALFTYWVISDYGRMQFCIDNMWLYFVCVAGTVAIMCALMCIQKAARNFPVNYILLGIFTLLESYVVATIASMYEPQSVFLAACYAVGLFTILTIYACSTKGDIGCMGPLIWVSMGLGLLTFILYFLFPSHIMHLIFCWVGLICTCIYVIYDVYLITEKHGLSYDDYIIGALLIYTDLISLFIYILSIIGDKR</sequence>
<evidence type="ECO:0000313" key="8">
    <source>
        <dbReference type="Proteomes" id="UP001295684"/>
    </source>
</evidence>
<feature type="region of interest" description="Disordered" evidence="5">
    <location>
        <begin position="1"/>
        <end position="75"/>
    </location>
</feature>
<feature type="compositionally biased region" description="Polar residues" evidence="5">
    <location>
        <begin position="1"/>
        <end position="13"/>
    </location>
</feature>
<protein>
    <submittedName>
        <fullName evidence="7">Uncharacterized protein</fullName>
    </submittedName>
</protein>
<proteinExistence type="predicted"/>
<keyword evidence="3 6" id="KW-1133">Transmembrane helix</keyword>
<dbReference type="InterPro" id="IPR006214">
    <property type="entry name" value="Bax_inhibitor_1-related"/>
</dbReference>
<evidence type="ECO:0000256" key="1">
    <source>
        <dbReference type="ARBA" id="ARBA00004141"/>
    </source>
</evidence>
<name>A0AAD1XHM4_EUPCR</name>
<dbReference type="PANTHER" id="PTHR23291:SF47">
    <property type="entry name" value="TRANSMEMBRANE BAX INHIBITOR MOTIF CONTAINING 7"/>
    <property type="match status" value="1"/>
</dbReference>
<accession>A0AAD1XHM4</accession>
<dbReference type="Proteomes" id="UP001295684">
    <property type="component" value="Unassembled WGS sequence"/>
</dbReference>
<feature type="compositionally biased region" description="Polar residues" evidence="5">
    <location>
        <begin position="66"/>
        <end position="75"/>
    </location>
</feature>
<dbReference type="AlphaFoldDB" id="A0AAD1XHM4"/>
<feature type="transmembrane region" description="Helical" evidence="6">
    <location>
        <begin position="215"/>
        <end position="235"/>
    </location>
</feature>
<evidence type="ECO:0000256" key="6">
    <source>
        <dbReference type="SAM" id="Phobius"/>
    </source>
</evidence>
<dbReference type="GO" id="GO:0016020">
    <property type="term" value="C:membrane"/>
    <property type="evidence" value="ECO:0007669"/>
    <property type="project" value="UniProtKB-SubCell"/>
</dbReference>
<feature type="transmembrane region" description="Helical" evidence="6">
    <location>
        <begin position="241"/>
        <end position="259"/>
    </location>
</feature>